<dbReference type="Gene3D" id="2.40.50.140">
    <property type="entry name" value="Nucleic acid-binding proteins"/>
    <property type="match status" value="1"/>
</dbReference>
<dbReference type="PROSITE" id="PS50935">
    <property type="entry name" value="SSB"/>
    <property type="match status" value="1"/>
</dbReference>
<name>A0ABV9YXZ0_9PSEU</name>
<reference evidence="5" key="1">
    <citation type="journal article" date="2019" name="Int. J. Syst. Evol. Microbiol.">
        <title>The Global Catalogue of Microorganisms (GCM) 10K type strain sequencing project: providing services to taxonomists for standard genome sequencing and annotation.</title>
        <authorList>
            <consortium name="The Broad Institute Genomics Platform"/>
            <consortium name="The Broad Institute Genome Sequencing Center for Infectious Disease"/>
            <person name="Wu L."/>
            <person name="Ma J."/>
        </authorList>
    </citation>
    <scope>NUCLEOTIDE SEQUENCE [LARGE SCALE GENOMIC DNA]</scope>
    <source>
        <strain evidence="5">CGMCC 4.7093</strain>
    </source>
</reference>
<protein>
    <recommendedName>
        <fullName evidence="3">Single-stranded DNA-binding protein</fullName>
    </recommendedName>
</protein>
<accession>A0ABV9YXZ0</accession>
<evidence type="ECO:0000256" key="1">
    <source>
        <dbReference type="ARBA" id="ARBA00023125"/>
    </source>
</evidence>
<dbReference type="InterPro" id="IPR012340">
    <property type="entry name" value="NA-bd_OB-fold"/>
</dbReference>
<evidence type="ECO:0000256" key="2">
    <source>
        <dbReference type="PROSITE-ProRule" id="PRU00252"/>
    </source>
</evidence>
<dbReference type="EMBL" id="JBHSIV010000071">
    <property type="protein sequence ID" value="MFC5066318.1"/>
    <property type="molecule type" value="Genomic_DNA"/>
</dbReference>
<dbReference type="NCBIfam" id="TIGR00621">
    <property type="entry name" value="ssb"/>
    <property type="match status" value="1"/>
</dbReference>
<dbReference type="PANTHER" id="PTHR10302:SF27">
    <property type="entry name" value="SINGLE-STRANDED DNA-BINDING PROTEIN"/>
    <property type="match status" value="1"/>
</dbReference>
<comment type="caution">
    <text evidence="4">The sequence shown here is derived from an EMBL/GenBank/DDBJ whole genome shotgun (WGS) entry which is preliminary data.</text>
</comment>
<organism evidence="4 5">
    <name type="scientific">Actinomycetospora atypica</name>
    <dbReference type="NCBI Taxonomy" id="1290095"/>
    <lineage>
        <taxon>Bacteria</taxon>
        <taxon>Bacillati</taxon>
        <taxon>Actinomycetota</taxon>
        <taxon>Actinomycetes</taxon>
        <taxon>Pseudonocardiales</taxon>
        <taxon>Pseudonocardiaceae</taxon>
        <taxon>Actinomycetospora</taxon>
    </lineage>
</organism>
<dbReference type="CDD" id="cd04496">
    <property type="entry name" value="SSB_OBF"/>
    <property type="match status" value="1"/>
</dbReference>
<dbReference type="SUPFAM" id="SSF50249">
    <property type="entry name" value="Nucleic acid-binding proteins"/>
    <property type="match status" value="1"/>
</dbReference>
<dbReference type="Proteomes" id="UP001595947">
    <property type="component" value="Unassembled WGS sequence"/>
</dbReference>
<keyword evidence="5" id="KW-1185">Reference proteome</keyword>
<dbReference type="Pfam" id="PF00436">
    <property type="entry name" value="SSB"/>
    <property type="match status" value="1"/>
</dbReference>
<dbReference type="PANTHER" id="PTHR10302">
    <property type="entry name" value="SINGLE-STRANDED DNA-BINDING PROTEIN"/>
    <property type="match status" value="1"/>
</dbReference>
<gene>
    <name evidence="4" type="ORF">ACFPBZ_29210</name>
</gene>
<sequence length="197" mass="21070">MSAPPGRPPEEDEMNETWVTIVGNVAGDVTKRRTAAGDVVNFRVMSSERRYDAASGEWQDGAQFSARVTCWRRLAENVHRCVVKGDPVVINGKLAVREYEVDGQRRSSTEIEAKSVGLDLRKVAAGVIPDERAADGSAAPVDVTSLVELPADAPMFRSDEADPPGANPLVAVGSDGPLDSLLHDAEDDEFVRGAIAS</sequence>
<keyword evidence="1 2" id="KW-0238">DNA-binding</keyword>
<evidence type="ECO:0000256" key="3">
    <source>
        <dbReference type="RuleBase" id="RU000524"/>
    </source>
</evidence>
<dbReference type="RefSeq" id="WP_378039625.1">
    <property type="nucleotide sequence ID" value="NZ_JBHSIV010000071.1"/>
</dbReference>
<dbReference type="GO" id="GO:0003677">
    <property type="term" value="F:DNA binding"/>
    <property type="evidence" value="ECO:0007669"/>
    <property type="project" value="UniProtKB-KW"/>
</dbReference>
<dbReference type="InterPro" id="IPR011344">
    <property type="entry name" value="ssDNA-bd"/>
</dbReference>
<evidence type="ECO:0000313" key="5">
    <source>
        <dbReference type="Proteomes" id="UP001595947"/>
    </source>
</evidence>
<proteinExistence type="predicted"/>
<dbReference type="InterPro" id="IPR000424">
    <property type="entry name" value="Primosome_PriB/ssb"/>
</dbReference>
<evidence type="ECO:0000313" key="4">
    <source>
        <dbReference type="EMBL" id="MFC5066318.1"/>
    </source>
</evidence>